<protein>
    <submittedName>
        <fullName evidence="5">Short chain dehydrogenase reductase</fullName>
    </submittedName>
</protein>
<dbReference type="AlphaFoldDB" id="A0AAN7B7E9"/>
<dbReference type="Proteomes" id="UP001301769">
    <property type="component" value="Unassembled WGS sequence"/>
</dbReference>
<reference evidence="5" key="1">
    <citation type="journal article" date="2023" name="Mol. Phylogenet. Evol.">
        <title>Genome-scale phylogeny and comparative genomics of the fungal order Sordariales.</title>
        <authorList>
            <person name="Hensen N."/>
            <person name="Bonometti L."/>
            <person name="Westerberg I."/>
            <person name="Brannstrom I.O."/>
            <person name="Guillou S."/>
            <person name="Cros-Aarteil S."/>
            <person name="Calhoun S."/>
            <person name="Haridas S."/>
            <person name="Kuo A."/>
            <person name="Mondo S."/>
            <person name="Pangilinan J."/>
            <person name="Riley R."/>
            <person name="LaButti K."/>
            <person name="Andreopoulos B."/>
            <person name="Lipzen A."/>
            <person name="Chen C."/>
            <person name="Yan M."/>
            <person name="Daum C."/>
            <person name="Ng V."/>
            <person name="Clum A."/>
            <person name="Steindorff A."/>
            <person name="Ohm R.A."/>
            <person name="Martin F."/>
            <person name="Silar P."/>
            <person name="Natvig D.O."/>
            <person name="Lalanne C."/>
            <person name="Gautier V."/>
            <person name="Ament-Velasquez S.L."/>
            <person name="Kruys A."/>
            <person name="Hutchinson M.I."/>
            <person name="Powell A.J."/>
            <person name="Barry K."/>
            <person name="Miller A.N."/>
            <person name="Grigoriev I.V."/>
            <person name="Debuchy R."/>
            <person name="Gladieux P."/>
            <person name="Hiltunen Thoren M."/>
            <person name="Johannesson H."/>
        </authorList>
    </citation>
    <scope>NUCLEOTIDE SEQUENCE</scope>
    <source>
        <strain evidence="5">PSN293</strain>
    </source>
</reference>
<dbReference type="PANTHER" id="PTHR44229:SF4">
    <property type="entry name" value="15-HYDROXYPROSTAGLANDIN DEHYDROGENASE [NAD(+)]"/>
    <property type="match status" value="1"/>
</dbReference>
<evidence type="ECO:0000256" key="4">
    <source>
        <dbReference type="RuleBase" id="RU000363"/>
    </source>
</evidence>
<evidence type="ECO:0000313" key="6">
    <source>
        <dbReference type="Proteomes" id="UP001301769"/>
    </source>
</evidence>
<dbReference type="Gene3D" id="3.40.50.720">
    <property type="entry name" value="NAD(P)-binding Rossmann-like Domain"/>
    <property type="match status" value="1"/>
</dbReference>
<sequence length="241" mass="26048">MTSLNFALDNIPDLTGKKVLITGASSGIGLATARIFVQKGAAIEYRNCDICKWYQLVSAFQHAGILDIVISNAGIIDQSQYLADDIDLSLDAADKIPEPTYYPVLDINIRATMNVTKLAIASFRNHSRDGSIVLLSSAAGYWSEQSLPVYSASKAAVLGFMRALRSGLRSSAKGSPNITINAVAPGATITALRWNGRGIVTIGDTYVEVEGPLRETRQTWFGEKSEELTRMQQGAMDVTDI</sequence>
<evidence type="ECO:0000256" key="3">
    <source>
        <dbReference type="ARBA" id="ARBA00023002"/>
    </source>
</evidence>
<dbReference type="InterPro" id="IPR002347">
    <property type="entry name" value="SDR_fam"/>
</dbReference>
<dbReference type="PROSITE" id="PS00061">
    <property type="entry name" value="ADH_SHORT"/>
    <property type="match status" value="1"/>
</dbReference>
<dbReference type="EMBL" id="MU858115">
    <property type="protein sequence ID" value="KAK4213069.1"/>
    <property type="molecule type" value="Genomic_DNA"/>
</dbReference>
<comment type="similarity">
    <text evidence="1 4">Belongs to the short-chain dehydrogenases/reductases (SDR) family.</text>
</comment>
<keyword evidence="3" id="KW-0560">Oxidoreductase</keyword>
<dbReference type="SUPFAM" id="SSF51735">
    <property type="entry name" value="NAD(P)-binding Rossmann-fold domains"/>
    <property type="match status" value="1"/>
</dbReference>
<dbReference type="PRINTS" id="PR00081">
    <property type="entry name" value="GDHRDH"/>
</dbReference>
<dbReference type="PRINTS" id="PR00080">
    <property type="entry name" value="SDRFAMILY"/>
</dbReference>
<dbReference type="GO" id="GO:0016616">
    <property type="term" value="F:oxidoreductase activity, acting on the CH-OH group of donors, NAD or NADP as acceptor"/>
    <property type="evidence" value="ECO:0007669"/>
    <property type="project" value="TreeGrafter"/>
</dbReference>
<keyword evidence="2" id="KW-0521">NADP</keyword>
<proteinExistence type="inferred from homology"/>
<name>A0AAN7B7E9_9PEZI</name>
<comment type="caution">
    <text evidence="5">The sequence shown here is derived from an EMBL/GenBank/DDBJ whole genome shotgun (WGS) entry which is preliminary data.</text>
</comment>
<dbReference type="GO" id="GO:0005737">
    <property type="term" value="C:cytoplasm"/>
    <property type="evidence" value="ECO:0007669"/>
    <property type="project" value="TreeGrafter"/>
</dbReference>
<keyword evidence="6" id="KW-1185">Reference proteome</keyword>
<evidence type="ECO:0000256" key="2">
    <source>
        <dbReference type="ARBA" id="ARBA00022857"/>
    </source>
</evidence>
<evidence type="ECO:0000256" key="1">
    <source>
        <dbReference type="ARBA" id="ARBA00006484"/>
    </source>
</evidence>
<dbReference type="PANTHER" id="PTHR44229">
    <property type="entry name" value="15-HYDROXYPROSTAGLANDIN DEHYDROGENASE [NAD(+)]"/>
    <property type="match status" value="1"/>
</dbReference>
<organism evidence="5 6">
    <name type="scientific">Rhypophila decipiens</name>
    <dbReference type="NCBI Taxonomy" id="261697"/>
    <lineage>
        <taxon>Eukaryota</taxon>
        <taxon>Fungi</taxon>
        <taxon>Dikarya</taxon>
        <taxon>Ascomycota</taxon>
        <taxon>Pezizomycotina</taxon>
        <taxon>Sordariomycetes</taxon>
        <taxon>Sordariomycetidae</taxon>
        <taxon>Sordariales</taxon>
        <taxon>Naviculisporaceae</taxon>
        <taxon>Rhypophila</taxon>
    </lineage>
</organism>
<reference evidence="5" key="2">
    <citation type="submission" date="2023-05" db="EMBL/GenBank/DDBJ databases">
        <authorList>
            <consortium name="Lawrence Berkeley National Laboratory"/>
            <person name="Steindorff A."/>
            <person name="Hensen N."/>
            <person name="Bonometti L."/>
            <person name="Westerberg I."/>
            <person name="Brannstrom I.O."/>
            <person name="Guillou S."/>
            <person name="Cros-Aarteil S."/>
            <person name="Calhoun S."/>
            <person name="Haridas S."/>
            <person name="Kuo A."/>
            <person name="Mondo S."/>
            <person name="Pangilinan J."/>
            <person name="Riley R."/>
            <person name="Labutti K."/>
            <person name="Andreopoulos B."/>
            <person name="Lipzen A."/>
            <person name="Chen C."/>
            <person name="Yanf M."/>
            <person name="Daum C."/>
            <person name="Ng V."/>
            <person name="Clum A."/>
            <person name="Ohm R."/>
            <person name="Martin F."/>
            <person name="Silar P."/>
            <person name="Natvig D."/>
            <person name="Lalanne C."/>
            <person name="Gautier V."/>
            <person name="Ament-Velasquez S.L."/>
            <person name="Kruys A."/>
            <person name="Hutchinson M.I."/>
            <person name="Powell A.J."/>
            <person name="Barry K."/>
            <person name="Miller A.N."/>
            <person name="Grigoriev I.V."/>
            <person name="Debuchy R."/>
            <person name="Gladieux P."/>
            <person name="Thoren M.H."/>
            <person name="Johannesson H."/>
        </authorList>
    </citation>
    <scope>NUCLEOTIDE SEQUENCE</scope>
    <source>
        <strain evidence="5">PSN293</strain>
    </source>
</reference>
<evidence type="ECO:0000313" key="5">
    <source>
        <dbReference type="EMBL" id="KAK4213069.1"/>
    </source>
</evidence>
<gene>
    <name evidence="5" type="ORF">QBC37DRAFT_441011</name>
</gene>
<dbReference type="InterPro" id="IPR036291">
    <property type="entry name" value="NAD(P)-bd_dom_sf"/>
</dbReference>
<accession>A0AAN7B7E9</accession>
<dbReference type="InterPro" id="IPR020904">
    <property type="entry name" value="Sc_DH/Rdtase_CS"/>
</dbReference>
<dbReference type="Pfam" id="PF00106">
    <property type="entry name" value="adh_short"/>
    <property type="match status" value="1"/>
</dbReference>